<evidence type="ECO:0000256" key="1">
    <source>
        <dbReference type="SAM" id="MobiDB-lite"/>
    </source>
</evidence>
<dbReference type="HOGENOM" id="CLU_3384986_0_0_1"/>
<dbReference type="AlphaFoldDB" id="A0A0A2LE71"/>
<name>A0A0A2LE71_PENIT</name>
<feature type="region of interest" description="Disordered" evidence="1">
    <location>
        <begin position="1"/>
        <end position="33"/>
    </location>
</feature>
<dbReference type="EMBL" id="JQGA01000021">
    <property type="protein sequence ID" value="KGO78159.1"/>
    <property type="molecule type" value="Genomic_DNA"/>
</dbReference>
<sequence length="33" mass="3829">MQKAKNESQIEPSGDTVEKNPKRSSREDPWIDK</sequence>
<accession>A0A0A2LE71</accession>
<comment type="caution">
    <text evidence="2">The sequence shown here is derived from an EMBL/GenBank/DDBJ whole genome shotgun (WGS) entry which is preliminary data.</text>
</comment>
<keyword evidence="3" id="KW-1185">Reference proteome</keyword>
<dbReference type="Proteomes" id="UP000030104">
    <property type="component" value="Unassembled WGS sequence"/>
</dbReference>
<proteinExistence type="predicted"/>
<organism evidence="2 3">
    <name type="scientific">Penicillium italicum</name>
    <name type="common">Blue mold</name>
    <dbReference type="NCBI Taxonomy" id="40296"/>
    <lineage>
        <taxon>Eukaryota</taxon>
        <taxon>Fungi</taxon>
        <taxon>Dikarya</taxon>
        <taxon>Ascomycota</taxon>
        <taxon>Pezizomycotina</taxon>
        <taxon>Eurotiomycetes</taxon>
        <taxon>Eurotiomycetidae</taxon>
        <taxon>Eurotiales</taxon>
        <taxon>Aspergillaceae</taxon>
        <taxon>Penicillium</taxon>
    </lineage>
</organism>
<reference evidence="2 3" key="1">
    <citation type="journal article" date="2015" name="Mol. Plant Microbe Interact.">
        <title>Genome, transcriptome, and functional analyses of Penicillium expansum provide new insights into secondary metabolism and pathogenicity.</title>
        <authorList>
            <person name="Ballester A.R."/>
            <person name="Marcet-Houben M."/>
            <person name="Levin E."/>
            <person name="Sela N."/>
            <person name="Selma-Lazaro C."/>
            <person name="Carmona L."/>
            <person name="Wisniewski M."/>
            <person name="Droby S."/>
            <person name="Gonzalez-Candelas L."/>
            <person name="Gabaldon T."/>
        </authorList>
    </citation>
    <scope>NUCLEOTIDE SEQUENCE [LARGE SCALE GENOMIC DNA]</scope>
    <source>
        <strain evidence="2 3">PHI-1</strain>
    </source>
</reference>
<feature type="compositionally biased region" description="Basic and acidic residues" evidence="1">
    <location>
        <begin position="16"/>
        <end position="33"/>
    </location>
</feature>
<evidence type="ECO:0000313" key="3">
    <source>
        <dbReference type="Proteomes" id="UP000030104"/>
    </source>
</evidence>
<gene>
    <name evidence="2" type="ORF">PITC_034500</name>
</gene>
<protein>
    <submittedName>
        <fullName evidence="2">Uncharacterized protein</fullName>
    </submittedName>
</protein>
<evidence type="ECO:0000313" key="2">
    <source>
        <dbReference type="EMBL" id="KGO78159.1"/>
    </source>
</evidence>